<dbReference type="Pfam" id="PF13560">
    <property type="entry name" value="HTH_31"/>
    <property type="match status" value="1"/>
</dbReference>
<dbReference type="InterPro" id="IPR010982">
    <property type="entry name" value="Lambda_DNA-bd_dom_sf"/>
</dbReference>
<gene>
    <name evidence="2" type="ORF">Aru02nite_63320</name>
</gene>
<keyword evidence="3" id="KW-1185">Reference proteome</keyword>
<proteinExistence type="predicted"/>
<dbReference type="CDD" id="cd00093">
    <property type="entry name" value="HTH_XRE"/>
    <property type="match status" value="1"/>
</dbReference>
<sequence length="768" mass="82837">MDTSARTPAVGELLLAARTRSGLTQEGLAERSGVSVRTISDLERGRILAPQRRTARALADALAVSDAERAVLLAERHVAEPTSSPAIVAQHVPPDLADLAGRDSELARLAAWADEVAAGAGRTAMTLVLSGPPGVGKTVLAVRAAHDLADRFPDGQVFLDLHGFDAQPLEPAETLARLLSILGVPAEQVPQRLDDRAAAFRGLVRQRAMLFVFDNARTESQVRPLLVGSPRCLVVVTSRRTLSGLSGARRVAVGELAEADGIDLLAAIAGAERVDAEPAAAADVVALCGNLPIALRIAGNRLASRPQWTIEALADRLRDERRRLSTLTAGDVAVRPAFHLSYEQLGDDARTLFRRLALMPGRSALFDEALYLLGADRDATDAALDELMDESLLRPGPVPFQYEFHDLLRVFATERLHADEPPETVRRLDVGIVDRLLRRTIAVGRVFGNTPEDRVGAADMTRRDARDWLDAASHNWFGAVRRAATDGRHELVADVVIALWGISTYLTIDMALWSELYDLGLASARLTADPVRISHTLSQVGWMAWRVHGDFDRAYALHEEAAAYAERAGAARERTFAQWGLIGADLERGDHARAVERCVAAIPIAESGTATRLIGTLHAMYGVALTGLGDHAAALAQFARAVEYARASVEAVADGTGLEYLGYDLCRMGNCLGALGRWVEAVEAYRESVDALVTVGEGVALPNARLRYAQALHRIGDVDAARTELRAASRAEVSLRGWPDKRTEFRREVDAALADLSVRPPVSSQHAG</sequence>
<dbReference type="EMBL" id="BOMB01000043">
    <property type="protein sequence ID" value="GID15443.1"/>
    <property type="molecule type" value="Genomic_DNA"/>
</dbReference>
<evidence type="ECO:0000259" key="1">
    <source>
        <dbReference type="PROSITE" id="PS50943"/>
    </source>
</evidence>
<dbReference type="Proteomes" id="UP000612808">
    <property type="component" value="Unassembled WGS sequence"/>
</dbReference>
<dbReference type="PROSITE" id="PS50943">
    <property type="entry name" value="HTH_CROC1"/>
    <property type="match status" value="1"/>
</dbReference>
<dbReference type="SUPFAM" id="SSF52540">
    <property type="entry name" value="P-loop containing nucleoside triphosphate hydrolases"/>
    <property type="match status" value="1"/>
</dbReference>
<dbReference type="Gene3D" id="1.25.40.10">
    <property type="entry name" value="Tetratricopeptide repeat domain"/>
    <property type="match status" value="1"/>
</dbReference>
<protein>
    <recommendedName>
        <fullName evidence="1">HTH cro/C1-type domain-containing protein</fullName>
    </recommendedName>
</protein>
<dbReference type="SUPFAM" id="SSF48452">
    <property type="entry name" value="TPR-like"/>
    <property type="match status" value="1"/>
</dbReference>
<dbReference type="SMART" id="SM00530">
    <property type="entry name" value="HTH_XRE"/>
    <property type="match status" value="1"/>
</dbReference>
<reference evidence="2" key="1">
    <citation type="submission" date="2021-01" db="EMBL/GenBank/DDBJ databases">
        <title>Whole genome shotgun sequence of Actinocatenispora rupis NBRC 107355.</title>
        <authorList>
            <person name="Komaki H."/>
            <person name="Tamura T."/>
        </authorList>
    </citation>
    <scope>NUCLEOTIDE SEQUENCE</scope>
    <source>
        <strain evidence="2">NBRC 107355</strain>
    </source>
</reference>
<evidence type="ECO:0000313" key="3">
    <source>
        <dbReference type="Proteomes" id="UP000612808"/>
    </source>
</evidence>
<dbReference type="GO" id="GO:0043531">
    <property type="term" value="F:ADP binding"/>
    <property type="evidence" value="ECO:0007669"/>
    <property type="project" value="InterPro"/>
</dbReference>
<dbReference type="PANTHER" id="PTHR47691">
    <property type="entry name" value="REGULATOR-RELATED"/>
    <property type="match status" value="1"/>
</dbReference>
<dbReference type="SUPFAM" id="SSF47413">
    <property type="entry name" value="lambda repressor-like DNA-binding domains"/>
    <property type="match status" value="1"/>
</dbReference>
<dbReference type="RefSeq" id="WP_203663768.1">
    <property type="nucleotide sequence ID" value="NZ_BAAAZM010000022.1"/>
</dbReference>
<dbReference type="PANTHER" id="PTHR47691:SF3">
    <property type="entry name" value="HTH-TYPE TRANSCRIPTIONAL REGULATOR RV0890C-RELATED"/>
    <property type="match status" value="1"/>
</dbReference>
<dbReference type="Gene3D" id="3.40.50.300">
    <property type="entry name" value="P-loop containing nucleotide triphosphate hydrolases"/>
    <property type="match status" value="1"/>
</dbReference>
<organism evidence="2 3">
    <name type="scientific">Actinocatenispora rupis</name>
    <dbReference type="NCBI Taxonomy" id="519421"/>
    <lineage>
        <taxon>Bacteria</taxon>
        <taxon>Bacillati</taxon>
        <taxon>Actinomycetota</taxon>
        <taxon>Actinomycetes</taxon>
        <taxon>Micromonosporales</taxon>
        <taxon>Micromonosporaceae</taxon>
        <taxon>Actinocatenispora</taxon>
    </lineage>
</organism>
<evidence type="ECO:0000313" key="2">
    <source>
        <dbReference type="EMBL" id="GID15443.1"/>
    </source>
</evidence>
<dbReference type="Gene3D" id="1.10.260.40">
    <property type="entry name" value="lambda repressor-like DNA-binding domains"/>
    <property type="match status" value="1"/>
</dbReference>
<accession>A0A8J3J7D2</accession>
<dbReference type="GO" id="GO:0003677">
    <property type="term" value="F:DNA binding"/>
    <property type="evidence" value="ECO:0007669"/>
    <property type="project" value="InterPro"/>
</dbReference>
<dbReference type="InterPro" id="IPR011990">
    <property type="entry name" value="TPR-like_helical_dom_sf"/>
</dbReference>
<dbReference type="InterPro" id="IPR027417">
    <property type="entry name" value="P-loop_NTPase"/>
</dbReference>
<name>A0A8J3J7D2_9ACTN</name>
<dbReference type="PRINTS" id="PR00364">
    <property type="entry name" value="DISEASERSIST"/>
</dbReference>
<dbReference type="InterPro" id="IPR001387">
    <property type="entry name" value="Cro/C1-type_HTH"/>
</dbReference>
<dbReference type="AlphaFoldDB" id="A0A8J3J7D2"/>
<comment type="caution">
    <text evidence="2">The sequence shown here is derived from an EMBL/GenBank/DDBJ whole genome shotgun (WGS) entry which is preliminary data.</text>
</comment>
<feature type="domain" description="HTH cro/C1-type" evidence="1">
    <location>
        <begin position="14"/>
        <end position="69"/>
    </location>
</feature>